<name>A0ABW1B704_9ACTN</name>
<dbReference type="PROSITE" id="PS51892">
    <property type="entry name" value="SUBTILASE"/>
    <property type="match status" value="1"/>
</dbReference>
<feature type="region of interest" description="Disordered" evidence="4">
    <location>
        <begin position="17"/>
        <end position="66"/>
    </location>
</feature>
<evidence type="ECO:0000256" key="4">
    <source>
        <dbReference type="SAM" id="MobiDB-lite"/>
    </source>
</evidence>
<keyword evidence="5" id="KW-0732">Signal</keyword>
<dbReference type="Proteomes" id="UP001596112">
    <property type="component" value="Unassembled WGS sequence"/>
</dbReference>
<reference evidence="7" key="1">
    <citation type="journal article" date="2019" name="Int. J. Syst. Evol. Microbiol.">
        <title>The Global Catalogue of Microorganisms (GCM) 10K type strain sequencing project: providing services to taxonomists for standard genome sequencing and annotation.</title>
        <authorList>
            <consortium name="The Broad Institute Genomics Platform"/>
            <consortium name="The Broad Institute Genome Sequencing Center for Infectious Disease"/>
            <person name="Wu L."/>
            <person name="Ma J."/>
        </authorList>
    </citation>
    <scope>NUCLEOTIDE SEQUENCE [LARGE SCALE GENOMIC DNA]</scope>
    <source>
        <strain evidence="7">JCM 9918</strain>
    </source>
</reference>
<evidence type="ECO:0008006" key="8">
    <source>
        <dbReference type="Google" id="ProtNLM"/>
    </source>
</evidence>
<sequence length="137" mass="13902">MVMALLTVLGASACGGGAGAAGGGNRGTSRTEGSPAHTGDGVPSGAAPTSPDLEGKSSGLARTAASPLTRKVPWNLDILDQRTRPLNGRLTTKATGKGVHVYVIDTGMDISHKEFGRRAHRGADFVGPKDSGDCFSE</sequence>
<dbReference type="InterPro" id="IPR036852">
    <property type="entry name" value="Peptidase_S8/S53_dom_sf"/>
</dbReference>
<organism evidence="6 7">
    <name type="scientific">Streptomyces heilongjiangensis</name>
    <dbReference type="NCBI Taxonomy" id="945052"/>
    <lineage>
        <taxon>Bacteria</taxon>
        <taxon>Bacillati</taxon>
        <taxon>Actinomycetota</taxon>
        <taxon>Actinomycetes</taxon>
        <taxon>Kitasatosporales</taxon>
        <taxon>Streptomycetaceae</taxon>
        <taxon>Streptomyces</taxon>
    </lineage>
</organism>
<protein>
    <recommendedName>
        <fullName evidence="8">Peptidase S8/S53 domain-containing protein</fullName>
    </recommendedName>
</protein>
<evidence type="ECO:0000256" key="2">
    <source>
        <dbReference type="ARBA" id="ARBA00022801"/>
    </source>
</evidence>
<evidence type="ECO:0000256" key="5">
    <source>
        <dbReference type="SAM" id="SignalP"/>
    </source>
</evidence>
<comment type="similarity">
    <text evidence="1 3">Belongs to the peptidase S8 family.</text>
</comment>
<proteinExistence type="inferred from homology"/>
<dbReference type="Gene3D" id="3.40.50.200">
    <property type="entry name" value="Peptidase S8/S53 domain"/>
    <property type="match status" value="1"/>
</dbReference>
<keyword evidence="7" id="KW-1185">Reference proteome</keyword>
<dbReference type="PROSITE" id="PS00136">
    <property type="entry name" value="SUBTILASE_ASP"/>
    <property type="match status" value="1"/>
</dbReference>
<feature type="chain" id="PRO_5045063338" description="Peptidase S8/S53 domain-containing protein" evidence="5">
    <location>
        <begin position="21"/>
        <end position="137"/>
    </location>
</feature>
<evidence type="ECO:0000313" key="7">
    <source>
        <dbReference type="Proteomes" id="UP001596112"/>
    </source>
</evidence>
<comment type="caution">
    <text evidence="6">The sequence shown here is derived from an EMBL/GenBank/DDBJ whole genome shotgun (WGS) entry which is preliminary data.</text>
</comment>
<keyword evidence="2" id="KW-0378">Hydrolase</keyword>
<comment type="caution">
    <text evidence="3">Lacks conserved residue(s) required for the propagation of feature annotation.</text>
</comment>
<evidence type="ECO:0000256" key="1">
    <source>
        <dbReference type="ARBA" id="ARBA00011073"/>
    </source>
</evidence>
<gene>
    <name evidence="6" type="ORF">ACFQGO_15760</name>
</gene>
<dbReference type="SUPFAM" id="SSF52743">
    <property type="entry name" value="Subtilisin-like"/>
    <property type="match status" value="1"/>
</dbReference>
<dbReference type="InterPro" id="IPR023827">
    <property type="entry name" value="Peptidase_S8_Asp-AS"/>
</dbReference>
<feature type="signal peptide" evidence="5">
    <location>
        <begin position="1"/>
        <end position="20"/>
    </location>
</feature>
<dbReference type="RefSeq" id="WP_272169268.1">
    <property type="nucleotide sequence ID" value="NZ_JAQOSL010000009.1"/>
</dbReference>
<dbReference type="EMBL" id="JBHSNZ010000009">
    <property type="protein sequence ID" value="MFC5808940.1"/>
    <property type="molecule type" value="Genomic_DNA"/>
</dbReference>
<evidence type="ECO:0000313" key="6">
    <source>
        <dbReference type="EMBL" id="MFC5808940.1"/>
    </source>
</evidence>
<feature type="compositionally biased region" description="Gly residues" evidence="4">
    <location>
        <begin position="17"/>
        <end position="26"/>
    </location>
</feature>
<accession>A0ABW1B704</accession>
<evidence type="ECO:0000256" key="3">
    <source>
        <dbReference type="PROSITE-ProRule" id="PRU01240"/>
    </source>
</evidence>